<name>A0A1B1BLL9_9MICO</name>
<dbReference type="STRING" id="670052.PA27867_2456"/>
<sequence length="152" mass="16726">MTTPEFDSPDAASAGEAMAQWPNGRLLSTAARLVEHAWVEALASLGLTHAGLIVLHLLGPGARSQTELAREARVQTQTMSRTLDRLEREGLIARIRDERDARRHLVTRTDAGTAAWRQARTLEADVFPPLENADELRAALLQIIAASSARRW</sequence>
<dbReference type="AlphaFoldDB" id="A0A1B1BLL9"/>
<proteinExistence type="predicted"/>
<dbReference type="InterPro" id="IPR039422">
    <property type="entry name" value="MarR/SlyA-like"/>
</dbReference>
<dbReference type="PROSITE" id="PS50995">
    <property type="entry name" value="HTH_MARR_2"/>
    <property type="match status" value="1"/>
</dbReference>
<dbReference type="PANTHER" id="PTHR33164">
    <property type="entry name" value="TRANSCRIPTIONAL REGULATOR, MARR FAMILY"/>
    <property type="match status" value="1"/>
</dbReference>
<organism evidence="2 3">
    <name type="scientific">Cryobacterium arcticum</name>
    <dbReference type="NCBI Taxonomy" id="670052"/>
    <lineage>
        <taxon>Bacteria</taxon>
        <taxon>Bacillati</taxon>
        <taxon>Actinomycetota</taxon>
        <taxon>Actinomycetes</taxon>
        <taxon>Micrococcales</taxon>
        <taxon>Microbacteriaceae</taxon>
        <taxon>Cryobacterium</taxon>
    </lineage>
</organism>
<reference evidence="2 3" key="1">
    <citation type="submission" date="2016-06" db="EMBL/GenBank/DDBJ databases">
        <title>Genome sequencing of Cryobacterium arcticum PAMC 27867.</title>
        <authorList>
            <person name="Lee J."/>
            <person name="Kim O.-S."/>
        </authorList>
    </citation>
    <scope>NUCLEOTIDE SEQUENCE [LARGE SCALE GENOMIC DNA]</scope>
    <source>
        <strain evidence="2 3">PAMC 27867</strain>
    </source>
</reference>
<dbReference type="KEGG" id="cart:PA27867_2456"/>
<dbReference type="Pfam" id="PF12802">
    <property type="entry name" value="MarR_2"/>
    <property type="match status" value="1"/>
</dbReference>
<dbReference type="EMBL" id="CP016282">
    <property type="protein sequence ID" value="ANP73404.1"/>
    <property type="molecule type" value="Genomic_DNA"/>
</dbReference>
<evidence type="ECO:0000259" key="1">
    <source>
        <dbReference type="PROSITE" id="PS50995"/>
    </source>
</evidence>
<dbReference type="Gene3D" id="1.10.10.10">
    <property type="entry name" value="Winged helix-like DNA-binding domain superfamily/Winged helix DNA-binding domain"/>
    <property type="match status" value="1"/>
</dbReference>
<dbReference type="InterPro" id="IPR000835">
    <property type="entry name" value="HTH_MarR-typ"/>
</dbReference>
<feature type="domain" description="HTH marR-type" evidence="1">
    <location>
        <begin position="20"/>
        <end position="149"/>
    </location>
</feature>
<dbReference type="GO" id="GO:0006950">
    <property type="term" value="P:response to stress"/>
    <property type="evidence" value="ECO:0007669"/>
    <property type="project" value="TreeGrafter"/>
</dbReference>
<evidence type="ECO:0000313" key="2">
    <source>
        <dbReference type="EMBL" id="ANP73404.1"/>
    </source>
</evidence>
<dbReference type="PATRIC" id="fig|670052.7.peg.2522"/>
<dbReference type="InterPro" id="IPR036390">
    <property type="entry name" value="WH_DNA-bd_sf"/>
</dbReference>
<dbReference type="SMART" id="SM00347">
    <property type="entry name" value="HTH_MARR"/>
    <property type="match status" value="1"/>
</dbReference>
<accession>A0A1B1BLL9</accession>
<protein>
    <recommendedName>
        <fullName evidence="1">HTH marR-type domain-containing protein</fullName>
    </recommendedName>
</protein>
<keyword evidence="3" id="KW-1185">Reference proteome</keyword>
<dbReference type="InterPro" id="IPR036388">
    <property type="entry name" value="WH-like_DNA-bd_sf"/>
</dbReference>
<evidence type="ECO:0000313" key="3">
    <source>
        <dbReference type="Proteomes" id="UP000092582"/>
    </source>
</evidence>
<dbReference type="PANTHER" id="PTHR33164:SF89">
    <property type="entry name" value="MARR FAMILY REGULATORY PROTEIN"/>
    <property type="match status" value="1"/>
</dbReference>
<dbReference type="PRINTS" id="PR00598">
    <property type="entry name" value="HTHMARR"/>
</dbReference>
<dbReference type="Proteomes" id="UP000092582">
    <property type="component" value="Chromosome 1"/>
</dbReference>
<dbReference type="GO" id="GO:0003700">
    <property type="term" value="F:DNA-binding transcription factor activity"/>
    <property type="evidence" value="ECO:0007669"/>
    <property type="project" value="InterPro"/>
</dbReference>
<dbReference type="SUPFAM" id="SSF46785">
    <property type="entry name" value="Winged helix' DNA-binding domain"/>
    <property type="match status" value="1"/>
</dbReference>
<gene>
    <name evidence="2" type="ORF">PA27867_2456</name>
</gene>
<dbReference type="RefSeq" id="WP_236900703.1">
    <property type="nucleotide sequence ID" value="NZ_CP016282.1"/>
</dbReference>